<dbReference type="KEGG" id="hni:W911_04385"/>
<dbReference type="Proteomes" id="UP000018542">
    <property type="component" value="Chromosome"/>
</dbReference>
<evidence type="ECO:0000313" key="3">
    <source>
        <dbReference type="Proteomes" id="UP000018542"/>
    </source>
</evidence>
<dbReference type="HOGENOM" id="CLU_064703_0_0_5"/>
<evidence type="ECO:0000313" key="2">
    <source>
        <dbReference type="EMBL" id="AHB49928.1"/>
    </source>
</evidence>
<dbReference type="AlphaFoldDB" id="V5SHB6"/>
<gene>
    <name evidence="2" type="ORF">W911_04385</name>
</gene>
<dbReference type="InterPro" id="IPR036514">
    <property type="entry name" value="SGNH_hydro_sf"/>
</dbReference>
<keyword evidence="1" id="KW-0812">Transmembrane</keyword>
<keyword evidence="1" id="KW-0472">Membrane</keyword>
<keyword evidence="1" id="KW-1133">Transmembrane helix</keyword>
<accession>V5SHB6</accession>
<dbReference type="STRING" id="1029756.W911_04385"/>
<feature type="transmembrane region" description="Helical" evidence="1">
    <location>
        <begin position="21"/>
        <end position="41"/>
    </location>
</feature>
<dbReference type="PATRIC" id="fig|1029756.8.peg.916"/>
<proteinExistence type="predicted"/>
<dbReference type="Gene3D" id="3.40.50.1110">
    <property type="entry name" value="SGNH hydrolase"/>
    <property type="match status" value="1"/>
</dbReference>
<sequence>MAHREGNANHGRLKVRTRKRTICQIAITGIGAALLLGIASVSSAKSGDRRMPAPQSIFVSGHSLTNEPIPSNVAKIAAGFGFQLSWNRQHLDGSSIKERSHGGVSGEGQWTGYSQGIDRSNAPIDVLDEFHRRRAAPYDVLLMTEQHHLLGSLIWNDTIRYLRDYQRRFATHNPMGTIHFYEPWLSLDDKSDPRRWIAYERAAAPVWQCVIAEMNRTLVADGGHDRIVSLPAASALAYLLEQATQKPGIEGITRPSIRSTVDSLVSDDVHLTPLGNYYMALVTFASIFSHSVEDAWHPAGVTAEQARALQTTANAFLQMPRSQPMPLDECRSYVRREFLWTYLGYTDRTNWRRERGYFGSMYLRLKLAAQWTLLFASRKASNPFAEAAYIDP</sequence>
<reference evidence="2 3" key="1">
    <citation type="journal article" date="2014" name="Genome Announc.">
        <title>Complete Genome Sequence of Hyphomicrobium nitrativorans Strain NL23, a Denitrifying Bacterium Isolated from Biofilm of a Methanol-Fed Denitrification System Treating Seawater at the Montreal Biodome.</title>
        <authorList>
            <person name="Martineau C."/>
            <person name="Villeneuve C."/>
            <person name="Mauffrey F."/>
            <person name="Villemur R."/>
        </authorList>
    </citation>
    <scope>NUCLEOTIDE SEQUENCE [LARGE SCALE GENOMIC DNA]</scope>
    <source>
        <strain evidence="2">NL23</strain>
    </source>
</reference>
<dbReference type="GO" id="GO:0016788">
    <property type="term" value="F:hydrolase activity, acting on ester bonds"/>
    <property type="evidence" value="ECO:0007669"/>
    <property type="project" value="UniProtKB-ARBA"/>
</dbReference>
<evidence type="ECO:0000256" key="1">
    <source>
        <dbReference type="SAM" id="Phobius"/>
    </source>
</evidence>
<dbReference type="EMBL" id="CP006912">
    <property type="protein sequence ID" value="AHB49928.1"/>
    <property type="molecule type" value="Genomic_DNA"/>
</dbReference>
<organism evidence="2 3">
    <name type="scientific">Hyphomicrobium nitrativorans NL23</name>
    <dbReference type="NCBI Taxonomy" id="1029756"/>
    <lineage>
        <taxon>Bacteria</taxon>
        <taxon>Pseudomonadati</taxon>
        <taxon>Pseudomonadota</taxon>
        <taxon>Alphaproteobacteria</taxon>
        <taxon>Hyphomicrobiales</taxon>
        <taxon>Hyphomicrobiaceae</taxon>
        <taxon>Hyphomicrobium</taxon>
    </lineage>
</organism>
<keyword evidence="3" id="KW-1185">Reference proteome</keyword>
<protein>
    <submittedName>
        <fullName evidence="2">Uncharacterized protein</fullName>
    </submittedName>
</protein>
<name>V5SHB6_9HYPH</name>